<dbReference type="Proteomes" id="UP001163846">
    <property type="component" value="Unassembled WGS sequence"/>
</dbReference>
<reference evidence="1" key="1">
    <citation type="submission" date="2022-08" db="EMBL/GenBank/DDBJ databases">
        <authorList>
            <consortium name="DOE Joint Genome Institute"/>
            <person name="Min B."/>
            <person name="Riley R."/>
            <person name="Sierra-Patev S."/>
            <person name="Naranjo-Ortiz M."/>
            <person name="Looney B."/>
            <person name="Konkel Z."/>
            <person name="Slot J.C."/>
            <person name="Sakamoto Y."/>
            <person name="Steenwyk J.L."/>
            <person name="Rokas A."/>
            <person name="Carro J."/>
            <person name="Camarero S."/>
            <person name="Ferreira P."/>
            <person name="Molpeceres G."/>
            <person name="Ruiz-Duenas F.J."/>
            <person name="Serrano A."/>
            <person name="Henrissat B."/>
            <person name="Drula E."/>
            <person name="Hughes K.W."/>
            <person name="Mata J.L."/>
            <person name="Ishikawa N.K."/>
            <person name="Vargas-Isla R."/>
            <person name="Ushijima S."/>
            <person name="Smith C.A."/>
            <person name="Ahrendt S."/>
            <person name="Andreopoulos W."/>
            <person name="He G."/>
            <person name="Labutti K."/>
            <person name="Lipzen A."/>
            <person name="Ng V."/>
            <person name="Sandor L."/>
            <person name="Barry K."/>
            <person name="Martinez A.T."/>
            <person name="Xiao Y."/>
            <person name="Gibbons J.G."/>
            <person name="Terashima K."/>
            <person name="Hibbett D.S."/>
            <person name="Grigoriev I.V."/>
        </authorList>
    </citation>
    <scope>NUCLEOTIDE SEQUENCE</scope>
    <source>
        <strain evidence="1">TFB9207</strain>
    </source>
</reference>
<name>A0AA38UG46_9AGAR</name>
<keyword evidence="2" id="KW-1185">Reference proteome</keyword>
<sequence length="196" mass="21255">MYKYLQSAPAATLLCTSIFAGQGNVCSMRVLHPFFICLLGVFTMISAAPCPAIGDCMGARGPGVKPYFVKPVFGAWSGFEPPGWLVMQDDIRALLLQDARDALKLPAGAIMDYTSEHSYPAHNGKDIYDPIEFTVNGDGCKGKRRLITLGKAVCDVQADPKALRERVTIKDAGGNIIFGKGTLKWKEMNDSVTMGF</sequence>
<proteinExistence type="predicted"/>
<accession>A0AA38UG46</accession>
<evidence type="ECO:0000313" key="2">
    <source>
        <dbReference type="Proteomes" id="UP001163846"/>
    </source>
</evidence>
<gene>
    <name evidence="1" type="ORF">F5878DRAFT_65795</name>
</gene>
<protein>
    <submittedName>
        <fullName evidence="1">Uncharacterized protein</fullName>
    </submittedName>
</protein>
<organism evidence="1 2">
    <name type="scientific">Lentinula raphanica</name>
    <dbReference type="NCBI Taxonomy" id="153919"/>
    <lineage>
        <taxon>Eukaryota</taxon>
        <taxon>Fungi</taxon>
        <taxon>Dikarya</taxon>
        <taxon>Basidiomycota</taxon>
        <taxon>Agaricomycotina</taxon>
        <taxon>Agaricomycetes</taxon>
        <taxon>Agaricomycetidae</taxon>
        <taxon>Agaricales</taxon>
        <taxon>Marasmiineae</taxon>
        <taxon>Omphalotaceae</taxon>
        <taxon>Lentinula</taxon>
    </lineage>
</organism>
<evidence type="ECO:0000313" key="1">
    <source>
        <dbReference type="EMBL" id="KAJ3840522.1"/>
    </source>
</evidence>
<dbReference type="EMBL" id="MU806075">
    <property type="protein sequence ID" value="KAJ3840522.1"/>
    <property type="molecule type" value="Genomic_DNA"/>
</dbReference>
<comment type="caution">
    <text evidence="1">The sequence shown here is derived from an EMBL/GenBank/DDBJ whole genome shotgun (WGS) entry which is preliminary data.</text>
</comment>
<dbReference type="AlphaFoldDB" id="A0AA38UG46"/>